<keyword evidence="8" id="KW-0539">Nucleus</keyword>
<name>U5CSJ8_AMBTC</name>
<dbReference type="GO" id="GO:0005634">
    <property type="term" value="C:nucleus"/>
    <property type="evidence" value="ECO:0007669"/>
    <property type="project" value="UniProtKB-SubCell"/>
</dbReference>
<feature type="region of interest" description="Disordered" evidence="11">
    <location>
        <begin position="489"/>
        <end position="509"/>
    </location>
</feature>
<dbReference type="InterPro" id="IPR011989">
    <property type="entry name" value="ARM-like"/>
</dbReference>
<dbReference type="InterPro" id="IPR032682">
    <property type="entry name" value="Cnd1_C"/>
</dbReference>
<sequence>MASPFTIPHNLVDLEEEPEDDRLFVRNLIQTQNLTPSGLDELVKGVVFDLSDKDVFCIEEQEVFDQVYSLVKGFGHLEASARANLIESLRSNFSVLLPNIASLSRTPVSPHEAQAEAEPSPHERVASHRNALKIYTFFLQTILLSGDSGSGNAPKGTQSKSKKHSVQTWNWEVHRGRITHLLASALETDLKPLYGMSDPEENYISFVVKSAFSMFENNTLLKDPETKDALCRIIGACGTKYHYTMQTAASILHLIHKHDYLPQHMADLVAWAEKKYRDGSLALALITEIGRMNTKDFTRDTAGADNVGRFLVELSDRLPKLVSTNIGILVPHFGGESYKIRNALVGVFGKLIAKAFKDVEGDSAAKAHRLRGKQAMLEILLERCRDVSAYTRSRVLQVWAELCEERAVSIGLWNEVTEIAAGRLEDKSAFVRKSALNLLITMLQYNPFGPQLRTSSFEGTLEKYKQKLQEMAPAEHSEESGQGEVIDESTAHEDDGDVDSKLSNGGNGSINQIDSQSQDIGGESCSFSVHNGVSIEGPLGIANLEQTRALVASLEAGLRFAKCLSSTMPTLVQLLASSTATDVEHTILLLMRCRQFQIDGAEACLRKMLPLVFSQDKSIYDAVEGAFITIYVQKSATEAAANLLHLAIDSNIGDLAALEFIVSTLVAKGDISASVISALWDFFCFNVSGVTAEQSRGALSVLCMAAKTSTKILGSHLQDIIDIGFGRWAKVEPLLARTTCIALERLPDEDKQKLVSSCGNGSRVFSILQTLINGYWLPDHIWYSAVEKAISTIYIVHPTPEVLAAEVVRQVQNALFGCIAGEKESSDLDGDGANGGNFISAVQVSTLSRYFFVVGHVALNHLVYIETCVKKIQKQKTKKERSLPEDVQSGGMGAPLQVAAQDNNINAELGINASDDAKLDSLSEKAEKEIVSGNNAGKNLIGLCAPVLTKLCRNFSLVQKFPELHASGMLGLCKLMVIDANFCEANLQLLFTVAESAPTEAVRSNCTIALGDLAVRFPNLLEPWTEKMYGRLRDPIVSVRKNAVLVLSHLILNDMMKVKGYINEMALCLEDMDERIANLAKLFFNELSKKGSNPIYNLLPDILSRLSNDNLEEQTFCNIMQYLIGLIKKDKQMEGLVEKLCNRFCGVTDIKQWEGIAYCLSQLAFTEKGMKKLIESFKSYEHALSEDSVVEHFRNIISKAKKFSKPELRSCIEEFEEKLNMFHMEKKEQEMTTKNALFHQQKLEKFGNHTARSEGFQGEEEEENASRGTGEVIDPHEEMIPSIRKSEVGNKELEESSNISSEMECSETGNLEFQSPQVSQRRPSKTKRNVGMGMQEKEKARSSTIRRTKSTKGLVDFVFILLVYVPMRGVESFLGRDWRGEVLNNFLCLNILFKSISFSHIWPED</sequence>
<dbReference type="GO" id="GO:0051301">
    <property type="term" value="P:cell division"/>
    <property type="evidence" value="ECO:0007669"/>
    <property type="project" value="UniProtKB-KW"/>
</dbReference>
<dbReference type="HOGENOM" id="CLU_001867_2_1_1"/>
<organism evidence="14 15">
    <name type="scientific">Amborella trichopoda</name>
    <dbReference type="NCBI Taxonomy" id="13333"/>
    <lineage>
        <taxon>Eukaryota</taxon>
        <taxon>Viridiplantae</taxon>
        <taxon>Streptophyta</taxon>
        <taxon>Embryophyta</taxon>
        <taxon>Tracheophyta</taxon>
        <taxon>Spermatophyta</taxon>
        <taxon>Magnoliopsida</taxon>
        <taxon>Amborellales</taxon>
        <taxon>Amborellaceae</taxon>
        <taxon>Amborella</taxon>
    </lineage>
</organism>
<dbReference type="PANTHER" id="PTHR14222">
    <property type="entry name" value="CONDENSIN"/>
    <property type="match status" value="1"/>
</dbReference>
<feature type="region of interest" description="Disordered" evidence="11">
    <location>
        <begin position="1300"/>
        <end position="1346"/>
    </location>
</feature>
<feature type="compositionally biased region" description="Polar residues" evidence="11">
    <location>
        <begin position="1300"/>
        <end position="1321"/>
    </location>
</feature>
<dbReference type="Gene3D" id="1.25.10.10">
    <property type="entry name" value="Leucine-rich Repeat Variant"/>
    <property type="match status" value="2"/>
</dbReference>
<keyword evidence="4" id="KW-0158">Chromosome</keyword>
<dbReference type="PANTHER" id="PTHR14222:SF2">
    <property type="entry name" value="CONDENSIN COMPLEX SUBUNIT 1"/>
    <property type="match status" value="1"/>
</dbReference>
<evidence type="ECO:0000256" key="11">
    <source>
        <dbReference type="SAM" id="MobiDB-lite"/>
    </source>
</evidence>
<dbReference type="InterPro" id="IPR007673">
    <property type="entry name" value="Condensin_cplx_su1"/>
</dbReference>
<dbReference type="GO" id="GO:0042393">
    <property type="term" value="F:histone binding"/>
    <property type="evidence" value="ECO:0000318"/>
    <property type="project" value="GO_Central"/>
</dbReference>
<dbReference type="Proteomes" id="UP000017836">
    <property type="component" value="Unassembled WGS sequence"/>
</dbReference>
<dbReference type="eggNOG" id="KOG0414">
    <property type="taxonomic scope" value="Eukaryota"/>
</dbReference>
<evidence type="ECO:0000313" key="14">
    <source>
        <dbReference type="EMBL" id="ERN16221.1"/>
    </source>
</evidence>
<accession>U5CSJ8</accession>
<comment type="subcellular location">
    <subcellularLocation>
        <location evidence="2">Chromosome</location>
    </subcellularLocation>
    <subcellularLocation>
        <location evidence="1">Nucleus</location>
    </subcellularLocation>
</comment>
<evidence type="ECO:0000256" key="3">
    <source>
        <dbReference type="ARBA" id="ARBA00009606"/>
    </source>
</evidence>
<feature type="domain" description="Condensin complex subunit 1 N-terminal" evidence="13">
    <location>
        <begin position="80"/>
        <end position="246"/>
    </location>
</feature>
<dbReference type="InterPro" id="IPR026971">
    <property type="entry name" value="CND1/NCAPD3"/>
</dbReference>
<feature type="domain" description="Condensin complex subunit 1 C-terminal" evidence="12">
    <location>
        <begin position="1002"/>
        <end position="1161"/>
    </location>
</feature>
<dbReference type="GO" id="GO:0000796">
    <property type="term" value="C:condensin complex"/>
    <property type="evidence" value="ECO:0000318"/>
    <property type="project" value="GO_Central"/>
</dbReference>
<proteinExistence type="inferred from homology"/>
<comment type="similarity">
    <text evidence="3 10">Belongs to the CND1 (condensin subunit 1) family.</text>
</comment>
<evidence type="ECO:0000256" key="10">
    <source>
        <dbReference type="PIRNR" id="PIRNR017127"/>
    </source>
</evidence>
<dbReference type="GO" id="GO:0000779">
    <property type="term" value="C:condensed chromosome, centromeric region"/>
    <property type="evidence" value="ECO:0000318"/>
    <property type="project" value="GO_Central"/>
</dbReference>
<evidence type="ECO:0000256" key="9">
    <source>
        <dbReference type="ARBA" id="ARBA00023306"/>
    </source>
</evidence>
<evidence type="ECO:0000256" key="8">
    <source>
        <dbReference type="ARBA" id="ARBA00023242"/>
    </source>
</evidence>
<dbReference type="Pfam" id="PF12717">
    <property type="entry name" value="Cnd1"/>
    <property type="match status" value="1"/>
</dbReference>
<dbReference type="OMA" id="CPLEKLW"/>
<dbReference type="GO" id="GO:0010032">
    <property type="term" value="P:meiotic chromosome condensation"/>
    <property type="evidence" value="ECO:0000318"/>
    <property type="project" value="GO_Central"/>
</dbReference>
<evidence type="ECO:0000256" key="5">
    <source>
        <dbReference type="ARBA" id="ARBA00022618"/>
    </source>
</evidence>
<dbReference type="Gramene" id="ERN16221">
    <property type="protein sequence ID" value="ERN16221"/>
    <property type="gene ID" value="AMTR_s00063p00018970"/>
</dbReference>
<dbReference type="PIRSF" id="PIRSF017127">
    <property type="entry name" value="Condensin_D2"/>
    <property type="match status" value="1"/>
</dbReference>
<dbReference type="FunFam" id="1.25.10.10:FF:000403">
    <property type="entry name" value="Condensin complex subunit 1"/>
    <property type="match status" value="1"/>
</dbReference>
<keyword evidence="9 10" id="KW-0131">Cell cycle</keyword>
<feature type="region of interest" description="Disordered" evidence="11">
    <location>
        <begin position="1248"/>
        <end position="1271"/>
    </location>
</feature>
<evidence type="ECO:0000259" key="12">
    <source>
        <dbReference type="Pfam" id="PF12717"/>
    </source>
</evidence>
<evidence type="ECO:0000256" key="7">
    <source>
        <dbReference type="ARBA" id="ARBA00023067"/>
    </source>
</evidence>
<dbReference type="EMBL" id="KI392467">
    <property type="protein sequence ID" value="ERN16221.1"/>
    <property type="molecule type" value="Genomic_DNA"/>
</dbReference>
<dbReference type="GO" id="GO:0007076">
    <property type="term" value="P:mitotic chromosome condensation"/>
    <property type="evidence" value="ECO:0000318"/>
    <property type="project" value="GO_Central"/>
</dbReference>
<evidence type="ECO:0000256" key="2">
    <source>
        <dbReference type="ARBA" id="ARBA00004286"/>
    </source>
</evidence>
<dbReference type="SUPFAM" id="SSF48371">
    <property type="entry name" value="ARM repeat"/>
    <property type="match status" value="1"/>
</dbReference>
<keyword evidence="15" id="KW-1185">Reference proteome</keyword>
<evidence type="ECO:0000256" key="6">
    <source>
        <dbReference type="ARBA" id="ARBA00022776"/>
    </source>
</evidence>
<evidence type="ECO:0000259" key="13">
    <source>
        <dbReference type="Pfam" id="PF12922"/>
    </source>
</evidence>
<keyword evidence="6 10" id="KW-0498">Mitosis</keyword>
<keyword evidence="5 10" id="KW-0132">Cell division</keyword>
<evidence type="ECO:0000256" key="4">
    <source>
        <dbReference type="ARBA" id="ARBA00022454"/>
    </source>
</evidence>
<evidence type="ECO:0000313" key="15">
    <source>
        <dbReference type="Proteomes" id="UP000017836"/>
    </source>
</evidence>
<evidence type="ECO:0000256" key="1">
    <source>
        <dbReference type="ARBA" id="ARBA00004123"/>
    </source>
</evidence>
<keyword evidence="7 10" id="KW-0226">DNA condensation</keyword>
<dbReference type="Pfam" id="PF12922">
    <property type="entry name" value="Cnd1_N"/>
    <property type="match status" value="1"/>
</dbReference>
<gene>
    <name evidence="14" type="ORF">AMTR_s00063p00018970</name>
</gene>
<dbReference type="InterPro" id="IPR016024">
    <property type="entry name" value="ARM-type_fold"/>
</dbReference>
<dbReference type="InterPro" id="IPR024324">
    <property type="entry name" value="Condensin_cplx_su1_N"/>
</dbReference>
<protein>
    <recommendedName>
        <fullName evidence="10">Condensin-1 complex subunit CAP-D2</fullName>
    </recommendedName>
</protein>
<dbReference type="OrthoDB" id="436262at2759"/>
<comment type="function">
    <text evidence="10">Regulatory subunit of the condensin complex, a complex required for conversion of interphase chromatin into mitotic-like condense chromosomes. The condensin complex probably introduces positive supercoils into relaxed DNA in the presence of type I topoisomerases and converts nicked DNA into positive knotted forms in the presence of type II topoisomerases.</text>
</comment>
<reference evidence="15" key="1">
    <citation type="journal article" date="2013" name="Science">
        <title>The Amborella genome and the evolution of flowering plants.</title>
        <authorList>
            <consortium name="Amborella Genome Project"/>
        </authorList>
    </citation>
    <scope>NUCLEOTIDE SEQUENCE [LARGE SCALE GENOMIC DNA]</scope>
</reference>
<dbReference type="STRING" id="13333.U5CSJ8"/>